<dbReference type="NCBIfam" id="NF006941">
    <property type="entry name" value="PRK09423.1"/>
    <property type="match status" value="1"/>
</dbReference>
<dbReference type="InterPro" id="IPR001670">
    <property type="entry name" value="ADH_Fe/GldA"/>
</dbReference>
<dbReference type="PANTHER" id="PTHR43616">
    <property type="entry name" value="GLYCEROL DEHYDROGENASE"/>
    <property type="match status" value="1"/>
</dbReference>
<evidence type="ECO:0000256" key="6">
    <source>
        <dbReference type="ARBA" id="ARBA00040132"/>
    </source>
</evidence>
<evidence type="ECO:0000256" key="2">
    <source>
        <dbReference type="ARBA" id="ARBA00023002"/>
    </source>
</evidence>
<dbReference type="Pfam" id="PF00465">
    <property type="entry name" value="Fe-ADH"/>
    <property type="match status" value="1"/>
</dbReference>
<dbReference type="AlphaFoldDB" id="A0A0G4JZC1"/>
<organism evidence="12 13">
    <name type="scientific">Brenneria goodwinii</name>
    <dbReference type="NCBI Taxonomy" id="1109412"/>
    <lineage>
        <taxon>Bacteria</taxon>
        <taxon>Pseudomonadati</taxon>
        <taxon>Pseudomonadota</taxon>
        <taxon>Gammaproteobacteria</taxon>
        <taxon>Enterobacterales</taxon>
        <taxon>Pectobacteriaceae</taxon>
        <taxon>Brenneria</taxon>
    </lineage>
</organism>
<feature type="domain" description="Alcohol dehydrogenase iron-type/glycerol dehydrogenase GldA" evidence="11">
    <location>
        <begin position="32"/>
        <end position="178"/>
    </location>
</feature>
<dbReference type="GO" id="GO:0008888">
    <property type="term" value="F:glycerol dehydrogenase (NAD+) activity"/>
    <property type="evidence" value="ECO:0007669"/>
    <property type="project" value="UniProtKB-EC"/>
</dbReference>
<evidence type="ECO:0000313" key="13">
    <source>
        <dbReference type="Proteomes" id="UP000044377"/>
    </source>
</evidence>
<reference evidence="13" key="1">
    <citation type="submission" date="2015-01" db="EMBL/GenBank/DDBJ databases">
        <authorList>
            <person name="Paterson Steve"/>
        </authorList>
    </citation>
    <scope>NUCLEOTIDE SEQUENCE [LARGE SCALE GENOMIC DNA]</scope>
    <source>
        <strain evidence="13">OBR1</strain>
    </source>
</reference>
<name>A0A0G4JZC1_9GAMM</name>
<dbReference type="SUPFAM" id="SSF56796">
    <property type="entry name" value="Dehydroquinate synthase-like"/>
    <property type="match status" value="1"/>
</dbReference>
<evidence type="ECO:0000256" key="7">
    <source>
        <dbReference type="ARBA" id="ARBA00049006"/>
    </source>
</evidence>
<evidence type="ECO:0000256" key="10">
    <source>
        <dbReference type="PIRSR" id="PIRSR000112-3"/>
    </source>
</evidence>
<feature type="binding site" evidence="10">
    <location>
        <position position="61"/>
    </location>
    <ligand>
        <name>NAD(+)</name>
        <dbReference type="ChEBI" id="CHEBI:57540"/>
    </ligand>
</feature>
<evidence type="ECO:0000256" key="5">
    <source>
        <dbReference type="ARBA" id="ARBA00039147"/>
    </source>
</evidence>
<keyword evidence="2 12" id="KW-0560">Oxidoreductase</keyword>
<feature type="binding site" evidence="10">
    <location>
        <position position="155"/>
    </location>
    <ligand>
        <name>NAD(+)</name>
        <dbReference type="ChEBI" id="CHEBI:57540"/>
    </ligand>
</feature>
<sequence>MIQPDSTIYSFLKNFLQKRELFMSSHRSISSPKKFIIAKDLLLDPSAYINDLGHQALIICDVFFLETVNSTTKCNLQKNHVAGVIEKFAGECTQKEVDRLCAIREKNGCDVIVGIGGGKTLDAAKAVAYQHKKPVVIVPTIASTDAPCTALSVLYKENGEFDKYLFLPENPDTVLADPNVLVKAPARFFSAGIGDALATYFEARACYGADGLNLILRKPSITGMAIAKLCFEQLKANVEQAMISVENKVSSPAFEACLEAAIYSSGVGAESGGLAAAHAVNNGMSVVPELHRAQHGEKVVFGLLTQLVLENAPQAELEEVIKIIKIAKLPLCLEDFGLTEWKEKDWRAVAEVACAEGDTMTNMVKKVTANDVYDAMKIADSLGKYYRDK</sequence>
<evidence type="ECO:0000256" key="4">
    <source>
        <dbReference type="ARBA" id="ARBA00037918"/>
    </source>
</evidence>
<feature type="binding site" evidence="8">
    <location>
        <position position="295"/>
    </location>
    <ligand>
        <name>glycerol</name>
        <dbReference type="ChEBI" id="CHEBI:17754"/>
    </ligand>
</feature>
<evidence type="ECO:0000256" key="1">
    <source>
        <dbReference type="ARBA" id="ARBA00022723"/>
    </source>
</evidence>
<feature type="binding site" evidence="10">
    <location>
        <begin position="140"/>
        <end position="143"/>
    </location>
    <ligand>
        <name>NAD(+)</name>
        <dbReference type="ChEBI" id="CHEBI:57540"/>
    </ligand>
</feature>
<evidence type="ECO:0000259" key="11">
    <source>
        <dbReference type="Pfam" id="PF00465"/>
    </source>
</evidence>
<evidence type="ECO:0000256" key="9">
    <source>
        <dbReference type="PIRSR" id="PIRSR000112-2"/>
    </source>
</evidence>
<keyword evidence="8" id="KW-0862">Zinc</keyword>
<comment type="cofactor">
    <cofactor evidence="8">
        <name>Zn(2+)</name>
        <dbReference type="ChEBI" id="CHEBI:29105"/>
    </cofactor>
    <text evidence="8">Binds 1 zinc ion per subunit.</text>
</comment>
<dbReference type="PIRSF" id="PIRSF000112">
    <property type="entry name" value="Glycerol_dehydrogenase"/>
    <property type="match status" value="1"/>
</dbReference>
<keyword evidence="13" id="KW-1185">Reference proteome</keyword>
<feature type="binding site" evidence="10">
    <location>
        <position position="151"/>
    </location>
    <ligand>
        <name>NAD(+)</name>
        <dbReference type="ChEBI" id="CHEBI:57540"/>
    </ligand>
</feature>
<gene>
    <name evidence="12" type="ORF">BN1221_03726</name>
</gene>
<dbReference type="EMBL" id="CGIG01000001">
    <property type="protein sequence ID" value="CPR19374.1"/>
    <property type="molecule type" value="Genomic_DNA"/>
</dbReference>
<dbReference type="InterPro" id="IPR016205">
    <property type="entry name" value="Glycerol_DH"/>
</dbReference>
<feature type="binding site" evidence="10">
    <location>
        <position position="149"/>
    </location>
    <ligand>
        <name>NAD(+)</name>
        <dbReference type="ChEBI" id="CHEBI:57540"/>
    </ligand>
</feature>
<comment type="pathway">
    <text evidence="4">Polyol metabolism; glycerol fermentation; glycerone phosphate from glycerol (oxidative route): step 1/2.</text>
</comment>
<dbReference type="EC" id="1.1.1.6" evidence="5"/>
<dbReference type="Gene3D" id="3.40.50.1970">
    <property type="match status" value="1"/>
</dbReference>
<accession>A0A0G4JZC1</accession>
<dbReference type="CDD" id="cd08170">
    <property type="entry name" value="GlyDH"/>
    <property type="match status" value="1"/>
</dbReference>
<feature type="binding site" evidence="10">
    <location>
        <begin position="118"/>
        <end position="122"/>
    </location>
    <ligand>
        <name>NAD(+)</name>
        <dbReference type="ChEBI" id="CHEBI:57540"/>
    </ligand>
</feature>
<proteinExistence type="predicted"/>
<dbReference type="PANTHER" id="PTHR43616:SF5">
    <property type="entry name" value="GLYCEROL DEHYDROGENASE 1"/>
    <property type="match status" value="1"/>
</dbReference>
<evidence type="ECO:0000256" key="3">
    <source>
        <dbReference type="ARBA" id="ARBA00023027"/>
    </source>
</evidence>
<dbReference type="STRING" id="1109412.BN1221_03726"/>
<keyword evidence="3 10" id="KW-0520">NAD</keyword>
<evidence type="ECO:0000313" key="12">
    <source>
        <dbReference type="EMBL" id="CPR19374.1"/>
    </source>
</evidence>
<protein>
    <recommendedName>
        <fullName evidence="6">Glycerol dehydrogenase</fullName>
        <ecNumber evidence="5">1.1.1.6</ecNumber>
    </recommendedName>
</protein>
<feature type="binding site" evidence="8">
    <location>
        <position position="278"/>
    </location>
    <ligand>
        <name>glycerol</name>
        <dbReference type="ChEBI" id="CHEBI:17754"/>
    </ligand>
</feature>
<dbReference type="GO" id="GO:0046872">
    <property type="term" value="F:metal ion binding"/>
    <property type="evidence" value="ECO:0007669"/>
    <property type="project" value="UniProtKB-KW"/>
</dbReference>
<evidence type="ECO:0000256" key="8">
    <source>
        <dbReference type="PIRSR" id="PIRSR000112-1"/>
    </source>
</evidence>
<dbReference type="Gene3D" id="1.20.1090.10">
    <property type="entry name" value="Dehydroquinate synthase-like - alpha domain"/>
    <property type="match status" value="1"/>
</dbReference>
<dbReference type="Proteomes" id="UP000044377">
    <property type="component" value="Unassembled WGS sequence"/>
</dbReference>
<keyword evidence="1 8" id="KW-0479">Metal-binding</keyword>
<feature type="binding site" evidence="9">
    <location>
        <position position="145"/>
    </location>
    <ligand>
        <name>glycerol</name>
        <dbReference type="ChEBI" id="CHEBI:17754"/>
    </ligand>
</feature>
<feature type="binding site" evidence="8">
    <location>
        <position position="195"/>
    </location>
    <ligand>
        <name>glycerol</name>
        <dbReference type="ChEBI" id="CHEBI:17754"/>
    </ligand>
</feature>
<comment type="catalytic activity">
    <reaction evidence="7">
        <text>glycerol + NAD(+) = dihydroxyacetone + NADH + H(+)</text>
        <dbReference type="Rhea" id="RHEA:13769"/>
        <dbReference type="ChEBI" id="CHEBI:15378"/>
        <dbReference type="ChEBI" id="CHEBI:16016"/>
        <dbReference type="ChEBI" id="CHEBI:17754"/>
        <dbReference type="ChEBI" id="CHEBI:57540"/>
        <dbReference type="ChEBI" id="CHEBI:57945"/>
        <dbReference type="EC" id="1.1.1.6"/>
    </reaction>
</comment>